<dbReference type="Pfam" id="PF00155">
    <property type="entry name" value="Aminotran_1_2"/>
    <property type="match status" value="1"/>
</dbReference>
<dbReference type="Proteomes" id="UP001152049">
    <property type="component" value="Unassembled WGS sequence"/>
</dbReference>
<dbReference type="SUPFAM" id="SSF53383">
    <property type="entry name" value="PLP-dependent transferases"/>
    <property type="match status" value="1"/>
</dbReference>
<keyword evidence="8" id="KW-1185">Reference proteome</keyword>
<accession>A0A9W8S215</accession>
<dbReference type="PANTHER" id="PTHR42790:SF21">
    <property type="entry name" value="AROMATIC_AMINOADIPATE AMINOTRANSFERASE 1"/>
    <property type="match status" value="1"/>
</dbReference>
<keyword evidence="5" id="KW-0663">Pyridoxal phosphate</keyword>
<evidence type="ECO:0000313" key="8">
    <source>
        <dbReference type="Proteomes" id="UP001152049"/>
    </source>
</evidence>
<evidence type="ECO:0000256" key="1">
    <source>
        <dbReference type="ARBA" id="ARBA00001933"/>
    </source>
</evidence>
<sequence>MGSLDNKLGPVDLSHHINIKSKSRHPSPLKDIIRYMRQDGMISLAGGLPHPSLFPLERAKFDCLPPLSEPSIESSLASLGLSRDSDSGNLDLTQFLQYGSGAGNQKLINLARELTERIHAPPCEHEYLLHPGNTNAWSKVVGLLCEDNDFVIVDDYTYPSAQALWIPLGIKATPVSADEQGMSAKGLRKMLESWDESITGQRRPRLLYLVPVGSNPTGVTISAQRRRELYAVCVEFDIVIVEDDPYYCLQYPKSTPNADNTFQPVSSETFINSLVPSFLSIDTQGRVIRLESFSKTLFPGLRLGYFVANSVFTERLLRVTEVETQDPAGLSQAFTLALFDNWGIDGYLKWLQSLQFQYKTRRDWLISAFNDCFEVVPAKKSPIPDAQGDVACVREMTSGRLLPVFSFVEPEAGMFVWSKFYFNGVPRFTELSNDKSIEDPEQAFATELWEAMAAKLVLLTPGSYYHAWQGPSKTSTASRGADPRSAYFRFSFASPSKDQIEEGVRRVRKVVDQLWGNTA</sequence>
<dbReference type="PANTHER" id="PTHR42790">
    <property type="entry name" value="AMINOTRANSFERASE"/>
    <property type="match status" value="1"/>
</dbReference>
<dbReference type="Gene3D" id="3.40.640.10">
    <property type="entry name" value="Type I PLP-dependent aspartate aminotransferase-like (Major domain)"/>
    <property type="match status" value="1"/>
</dbReference>
<dbReference type="GO" id="GO:0009074">
    <property type="term" value="P:aromatic amino acid family catabolic process"/>
    <property type="evidence" value="ECO:0007669"/>
    <property type="project" value="TreeGrafter"/>
</dbReference>
<dbReference type="AlphaFoldDB" id="A0A9W8S215"/>
<evidence type="ECO:0000256" key="2">
    <source>
        <dbReference type="ARBA" id="ARBA00007441"/>
    </source>
</evidence>
<dbReference type="EMBL" id="JAOQAZ010000008">
    <property type="protein sequence ID" value="KAJ4264432.1"/>
    <property type="molecule type" value="Genomic_DNA"/>
</dbReference>
<evidence type="ECO:0000313" key="7">
    <source>
        <dbReference type="EMBL" id="KAJ4264432.1"/>
    </source>
</evidence>
<dbReference type="InterPro" id="IPR015424">
    <property type="entry name" value="PyrdxlP-dep_Trfase"/>
</dbReference>
<reference evidence="7" key="1">
    <citation type="submission" date="2022-09" db="EMBL/GenBank/DDBJ databases">
        <title>Fusarium specimens isolated from Avocado Roots.</title>
        <authorList>
            <person name="Stajich J."/>
            <person name="Roper C."/>
            <person name="Heimlech-Rivalta G."/>
        </authorList>
    </citation>
    <scope>NUCLEOTIDE SEQUENCE</scope>
    <source>
        <strain evidence="7">CF00136</strain>
    </source>
</reference>
<proteinExistence type="inferred from homology"/>
<evidence type="ECO:0000256" key="4">
    <source>
        <dbReference type="ARBA" id="ARBA00022679"/>
    </source>
</evidence>
<dbReference type="InterPro" id="IPR004839">
    <property type="entry name" value="Aminotransferase_I/II_large"/>
</dbReference>
<dbReference type="GO" id="GO:0047536">
    <property type="term" value="F:2-aminoadipate transaminase activity"/>
    <property type="evidence" value="ECO:0007669"/>
    <property type="project" value="TreeGrafter"/>
</dbReference>
<dbReference type="InterPro" id="IPR050859">
    <property type="entry name" value="Class-I_PLP-dep_aminotransf"/>
</dbReference>
<feature type="domain" description="Aminotransferase class I/classII large" evidence="6">
    <location>
        <begin position="93"/>
        <end position="507"/>
    </location>
</feature>
<dbReference type="InterPro" id="IPR015421">
    <property type="entry name" value="PyrdxlP-dep_Trfase_major"/>
</dbReference>
<keyword evidence="3" id="KW-0032">Aminotransferase</keyword>
<comment type="similarity">
    <text evidence="2">Belongs to the class-I pyridoxal-phosphate-dependent aminotransferase family.</text>
</comment>
<dbReference type="GO" id="GO:0006571">
    <property type="term" value="P:tyrosine biosynthetic process"/>
    <property type="evidence" value="ECO:0007669"/>
    <property type="project" value="TreeGrafter"/>
</dbReference>
<dbReference type="GO" id="GO:0030170">
    <property type="term" value="F:pyridoxal phosphate binding"/>
    <property type="evidence" value="ECO:0007669"/>
    <property type="project" value="InterPro"/>
</dbReference>
<gene>
    <name evidence="7" type="ORF">NW762_005632</name>
</gene>
<evidence type="ECO:0000259" key="6">
    <source>
        <dbReference type="Pfam" id="PF00155"/>
    </source>
</evidence>
<evidence type="ECO:0000256" key="3">
    <source>
        <dbReference type="ARBA" id="ARBA00022576"/>
    </source>
</evidence>
<keyword evidence="4" id="KW-0808">Transferase</keyword>
<name>A0A9W8S215_9HYPO</name>
<dbReference type="OrthoDB" id="691673at2759"/>
<dbReference type="GO" id="GO:0019878">
    <property type="term" value="P:lysine biosynthetic process via aminoadipic acid"/>
    <property type="evidence" value="ECO:0007669"/>
    <property type="project" value="TreeGrafter"/>
</dbReference>
<evidence type="ECO:0000256" key="5">
    <source>
        <dbReference type="ARBA" id="ARBA00022898"/>
    </source>
</evidence>
<dbReference type="CDD" id="cd00609">
    <property type="entry name" value="AAT_like"/>
    <property type="match status" value="1"/>
</dbReference>
<comment type="caution">
    <text evidence="7">The sequence shown here is derived from an EMBL/GenBank/DDBJ whole genome shotgun (WGS) entry which is preliminary data.</text>
</comment>
<protein>
    <recommendedName>
        <fullName evidence="6">Aminotransferase class I/classII large domain-containing protein</fullName>
    </recommendedName>
</protein>
<dbReference type="GO" id="GO:0008793">
    <property type="term" value="F:aromatic-amino-acid transaminase activity"/>
    <property type="evidence" value="ECO:0007669"/>
    <property type="project" value="TreeGrafter"/>
</dbReference>
<organism evidence="7 8">
    <name type="scientific">Fusarium torreyae</name>
    <dbReference type="NCBI Taxonomy" id="1237075"/>
    <lineage>
        <taxon>Eukaryota</taxon>
        <taxon>Fungi</taxon>
        <taxon>Dikarya</taxon>
        <taxon>Ascomycota</taxon>
        <taxon>Pezizomycotina</taxon>
        <taxon>Sordariomycetes</taxon>
        <taxon>Hypocreomycetidae</taxon>
        <taxon>Hypocreales</taxon>
        <taxon>Nectriaceae</taxon>
        <taxon>Fusarium</taxon>
    </lineage>
</organism>
<comment type="cofactor">
    <cofactor evidence="1">
        <name>pyridoxal 5'-phosphate</name>
        <dbReference type="ChEBI" id="CHEBI:597326"/>
    </cofactor>
</comment>